<evidence type="ECO:0000313" key="1">
    <source>
        <dbReference type="EMBL" id="PKV63543.1"/>
    </source>
</evidence>
<comment type="caution">
    <text evidence="1">The sequence shown here is derived from an EMBL/GenBank/DDBJ whole genome shotgun (WGS) entry which is preliminary data.</text>
</comment>
<dbReference type="EMBL" id="PJMU01000003">
    <property type="protein sequence ID" value="PKV63543.1"/>
    <property type="molecule type" value="Genomic_DNA"/>
</dbReference>
<protein>
    <submittedName>
        <fullName evidence="1">Uncharacterized protein</fullName>
    </submittedName>
</protein>
<dbReference type="AlphaFoldDB" id="A0A2N3U9V6"/>
<sequence>MSLKVVHRFVSFCSFLAVYVIKMQELVDIFSVTKLDKLSWFWAHIVFMFDCLEFSP</sequence>
<dbReference type="Proteomes" id="UP000233782">
    <property type="component" value="Unassembled WGS sequence"/>
</dbReference>
<name>A0A2N3U9V6_9BACT</name>
<organism evidence="1 2">
    <name type="scientific">Pontibacter ramchanderi</name>
    <dbReference type="NCBI Taxonomy" id="1179743"/>
    <lineage>
        <taxon>Bacteria</taxon>
        <taxon>Pseudomonadati</taxon>
        <taxon>Bacteroidota</taxon>
        <taxon>Cytophagia</taxon>
        <taxon>Cytophagales</taxon>
        <taxon>Hymenobacteraceae</taxon>
        <taxon>Pontibacter</taxon>
    </lineage>
</organism>
<reference evidence="1 2" key="1">
    <citation type="submission" date="2017-12" db="EMBL/GenBank/DDBJ databases">
        <title>Genomic Encyclopedia of Type Strains, Phase III (KMG-III): the genomes of soil and plant-associated and newly described type strains.</title>
        <authorList>
            <person name="Whitman W."/>
        </authorList>
    </citation>
    <scope>NUCLEOTIDE SEQUENCE [LARGE SCALE GENOMIC DNA]</scope>
    <source>
        <strain evidence="1 2">LP43</strain>
    </source>
</reference>
<accession>A0A2N3U9V6</accession>
<proteinExistence type="predicted"/>
<keyword evidence="2" id="KW-1185">Reference proteome</keyword>
<evidence type="ECO:0000313" key="2">
    <source>
        <dbReference type="Proteomes" id="UP000233782"/>
    </source>
</evidence>
<gene>
    <name evidence="1" type="ORF">BD749_3387</name>
</gene>